<feature type="domain" description="Aminotransferase class I/classII large" evidence="7">
    <location>
        <begin position="64"/>
        <end position="418"/>
    </location>
</feature>
<evidence type="ECO:0000256" key="2">
    <source>
        <dbReference type="ARBA" id="ARBA00007441"/>
    </source>
</evidence>
<dbReference type="GO" id="GO:0008483">
    <property type="term" value="F:transaminase activity"/>
    <property type="evidence" value="ECO:0007669"/>
    <property type="project" value="UniProtKB-KW"/>
</dbReference>
<dbReference type="GO" id="GO:0030170">
    <property type="term" value="F:pyridoxal phosphate binding"/>
    <property type="evidence" value="ECO:0007669"/>
    <property type="project" value="InterPro"/>
</dbReference>
<name>A0A7W4WEJ8_9GAMM</name>
<evidence type="ECO:0000256" key="1">
    <source>
        <dbReference type="ARBA" id="ARBA00001933"/>
    </source>
</evidence>
<comment type="caution">
    <text evidence="8">The sequence shown here is derived from an EMBL/GenBank/DDBJ whole genome shotgun (WGS) entry which is preliminary data.</text>
</comment>
<evidence type="ECO:0000256" key="3">
    <source>
        <dbReference type="ARBA" id="ARBA00022576"/>
    </source>
</evidence>
<accession>A0A7W4WEJ8</accession>
<evidence type="ECO:0000313" key="8">
    <source>
        <dbReference type="EMBL" id="MBB3062784.1"/>
    </source>
</evidence>
<dbReference type="PANTHER" id="PTHR46383:SF1">
    <property type="entry name" value="ASPARTATE AMINOTRANSFERASE"/>
    <property type="match status" value="1"/>
</dbReference>
<evidence type="ECO:0000256" key="6">
    <source>
        <dbReference type="RuleBase" id="RU000481"/>
    </source>
</evidence>
<dbReference type="RefSeq" id="WP_343057513.1">
    <property type="nucleotide sequence ID" value="NZ_JACHWZ010000020.1"/>
</dbReference>
<dbReference type="InterPro" id="IPR004838">
    <property type="entry name" value="NHTrfase_class1_PyrdxlP-BS"/>
</dbReference>
<dbReference type="PROSITE" id="PS00105">
    <property type="entry name" value="AA_TRANSFER_CLASS_1"/>
    <property type="match status" value="1"/>
</dbReference>
<keyword evidence="8" id="KW-0670">Pyruvate</keyword>
<dbReference type="EC" id="2.6.1.-" evidence="6"/>
<organism evidence="8 9">
    <name type="scientific">Microbulbifer rhizosphaerae</name>
    <dbReference type="NCBI Taxonomy" id="1562603"/>
    <lineage>
        <taxon>Bacteria</taxon>
        <taxon>Pseudomonadati</taxon>
        <taxon>Pseudomonadota</taxon>
        <taxon>Gammaproteobacteria</taxon>
        <taxon>Cellvibrionales</taxon>
        <taxon>Microbulbiferaceae</taxon>
        <taxon>Microbulbifer</taxon>
    </lineage>
</organism>
<sequence>MRNPRRYRGIDYSRGCYLRRIDNNRIEKMFSPRFSIQSEALNRADADVWAVSDRARELAGKGEDVIFLCVGDPNFDTPEPILDFARARLGVGRTHYSPAAGEPVLRRAIADIESKVSPHPCSPDDVVVFPGGTNAIYSVLACLLNPGEEIVIPEPMYIGYVPICDSLRLKVKPVPCPAETHFAFDVEAIKRAIGENTRAVMINTPGNPTGAMATPEQLRELAAYCRARNIWLVCDEMYSMITFARRHTSLRTAAEHLDNIVVIDGLSKSHAMSGWRLGWAVARGPLVERLAEFAGATIFGCPQFIQETAAFALEFDTYFVKQMRDAYLVRRDLIVERIGRMPGLSCTVPDAGMFVMMDVSRVALSQNGGSSRAFAESLLDAERVSVLPGSAFGASAKNHVRLTLAADEASLNRALDRIERFVASGSRQAG</sequence>
<keyword evidence="4 6" id="KW-0808">Transferase</keyword>
<evidence type="ECO:0000256" key="5">
    <source>
        <dbReference type="ARBA" id="ARBA00022898"/>
    </source>
</evidence>
<dbReference type="Gene3D" id="3.40.640.10">
    <property type="entry name" value="Type I PLP-dependent aspartate aminotransferase-like (Major domain)"/>
    <property type="match status" value="1"/>
</dbReference>
<dbReference type="InterPro" id="IPR015422">
    <property type="entry name" value="PyrdxlP-dep_Trfase_small"/>
</dbReference>
<keyword evidence="5" id="KW-0663">Pyridoxal phosphate</keyword>
<evidence type="ECO:0000256" key="4">
    <source>
        <dbReference type="ARBA" id="ARBA00022679"/>
    </source>
</evidence>
<dbReference type="InterPro" id="IPR050596">
    <property type="entry name" value="AspAT/PAT-like"/>
</dbReference>
<dbReference type="EMBL" id="JACHWZ010000020">
    <property type="protein sequence ID" value="MBB3062784.1"/>
    <property type="molecule type" value="Genomic_DNA"/>
</dbReference>
<dbReference type="CDD" id="cd00609">
    <property type="entry name" value="AAT_like"/>
    <property type="match status" value="1"/>
</dbReference>
<dbReference type="InterPro" id="IPR015424">
    <property type="entry name" value="PyrdxlP-dep_Trfase"/>
</dbReference>
<keyword evidence="3 6" id="KW-0032">Aminotransferase</keyword>
<dbReference type="GO" id="GO:0006520">
    <property type="term" value="P:amino acid metabolic process"/>
    <property type="evidence" value="ECO:0007669"/>
    <property type="project" value="InterPro"/>
</dbReference>
<dbReference type="AlphaFoldDB" id="A0A7W4WEJ8"/>
<dbReference type="Gene3D" id="3.90.1150.10">
    <property type="entry name" value="Aspartate Aminotransferase, domain 1"/>
    <property type="match status" value="1"/>
</dbReference>
<proteinExistence type="inferred from homology"/>
<gene>
    <name evidence="8" type="ORF">FHS09_003633</name>
</gene>
<protein>
    <recommendedName>
        <fullName evidence="6">Aminotransferase</fullName>
        <ecNumber evidence="6">2.6.1.-</ecNumber>
    </recommendedName>
</protein>
<dbReference type="PANTHER" id="PTHR46383">
    <property type="entry name" value="ASPARTATE AMINOTRANSFERASE"/>
    <property type="match status" value="1"/>
</dbReference>
<dbReference type="Pfam" id="PF00155">
    <property type="entry name" value="Aminotran_1_2"/>
    <property type="match status" value="1"/>
</dbReference>
<dbReference type="InterPro" id="IPR015421">
    <property type="entry name" value="PyrdxlP-dep_Trfase_major"/>
</dbReference>
<dbReference type="InterPro" id="IPR004839">
    <property type="entry name" value="Aminotransferase_I/II_large"/>
</dbReference>
<comment type="cofactor">
    <cofactor evidence="1 6">
        <name>pyridoxal 5'-phosphate</name>
        <dbReference type="ChEBI" id="CHEBI:597326"/>
    </cofactor>
</comment>
<keyword evidence="9" id="KW-1185">Reference proteome</keyword>
<dbReference type="Proteomes" id="UP000535937">
    <property type="component" value="Unassembled WGS sequence"/>
</dbReference>
<dbReference type="SUPFAM" id="SSF53383">
    <property type="entry name" value="PLP-dependent transferases"/>
    <property type="match status" value="1"/>
</dbReference>
<evidence type="ECO:0000259" key="7">
    <source>
        <dbReference type="Pfam" id="PF00155"/>
    </source>
</evidence>
<evidence type="ECO:0000313" key="9">
    <source>
        <dbReference type="Proteomes" id="UP000535937"/>
    </source>
</evidence>
<reference evidence="8 9" key="1">
    <citation type="submission" date="2020-08" db="EMBL/GenBank/DDBJ databases">
        <title>Genomic Encyclopedia of Type Strains, Phase III (KMG-III): the genomes of soil and plant-associated and newly described type strains.</title>
        <authorList>
            <person name="Whitman W."/>
        </authorList>
    </citation>
    <scope>NUCLEOTIDE SEQUENCE [LARGE SCALE GENOMIC DNA]</scope>
    <source>
        <strain evidence="8 9">CECT 8799</strain>
    </source>
</reference>
<comment type="similarity">
    <text evidence="2 6">Belongs to the class-I pyridoxal-phosphate-dependent aminotransferase family.</text>
</comment>